<dbReference type="OMA" id="CNDEYES"/>
<evidence type="ECO:0000256" key="2">
    <source>
        <dbReference type="SAM" id="MobiDB-lite"/>
    </source>
</evidence>
<evidence type="ECO:0000313" key="3">
    <source>
        <dbReference type="EMBL" id="EAS04789.1"/>
    </source>
</evidence>
<feature type="region of interest" description="Disordered" evidence="2">
    <location>
        <begin position="848"/>
        <end position="888"/>
    </location>
</feature>
<dbReference type="InParanoid" id="I7MMG1"/>
<feature type="compositionally biased region" description="Acidic residues" evidence="2">
    <location>
        <begin position="878"/>
        <end position="888"/>
    </location>
</feature>
<feature type="region of interest" description="Disordered" evidence="2">
    <location>
        <begin position="337"/>
        <end position="377"/>
    </location>
</feature>
<sequence>MEGDYISQTLLHKKQQRQQELLEFQKNAEQAEEEVRKWNLQRESNLNQDDNQNDEDNIQYKENIVAYSNQTKNTNEGLSIKNKLVQQQSELEFPEEQIHQKLQKIRDLLGLNNTNENQNESSPIITKQKKLQQKQQIIQLEQERISQDDNYMEFANTFGKNDRINTDINLLAGDSQMEQLDFIKSNQENDDPISYSTSTFNRNLKQKQQNEPSNVQIGNMFTNQFRENLKNLNQQQQQEDNQSEQNIDTRRFLNEYINNFDNNFEINQQIPNEDVNNQINYSSKPNCQITGNQQKYQSVDVRALLEGKQLLKNENSFRNNQSDYDKFNVRESSLKKVETDNFSNNQRVNPFNKQRERSSSVNKSNNQSHNASQSFIDSGKKDFKNLCNDEYESKIPTTQVTQATSAKQNNTVRSLNQNIPNKFELTSMSYTKTEPSNRFNEYVSNNTQLYKKPFTQNITPSSRAQNKYEDRQNQSMQQIKNQSPFRATFQDKSTISHIGIADKQNTSLLNQSQIQLLENSNLNLQNATMINQSSNIINNQRNKTSFTQQYSPPQKLISEDIGYLESDAKDVQMIKHEEDEIRESNNNTERINNLFQQQVGKRIDQDEQNSFFQYEQQILELTNKNKSLMSDNIKILHQKEQLHKTLMKKESEITQLQLRVSDLEKKLEEKQDEAKLKRKLELAIQENTKELQQQIEELQKTISEQNFEIQNRTNQERFQRHKVSQQQNQFYLKEEELKNQVQFLKKEIENMKYNREILKNRGENEIKSRLLEMETDLHITRNQYHTLSQEKSLLEQQLEENQQISQQSLQKLEAEMQSAHQQEIQELQYFVISIKQEYEKLMLQIKNVKKPSKKKDSSQQQQTKKNLYNQQDKKQKVEDEEEEEENQEDLQTKIKQLIEEKNILHDEKFKLTQQVNWLSIKQKSQSYMEQKVETLMYERRFNQLTEMLSYWKKNCSMVCQDYLSQLAKLKKENEKLKSTIQVTQKRFLTEYESIVKEIAKKYQLESEQLHLNLKEMQQKYIQSQSKLAETRSKLKDVSQISLTNNTQVNSTIANQVFTPIDFSKITTEKKPPVYSRQKQNNSQDYSINFKQINQKILSQTQNQDQEKIKKKKKTVY</sequence>
<keyword evidence="4" id="KW-1185">Reference proteome</keyword>
<gene>
    <name evidence="3" type="ORF">TTHERM_00467380</name>
</gene>
<evidence type="ECO:0000313" key="4">
    <source>
        <dbReference type="Proteomes" id="UP000009168"/>
    </source>
</evidence>
<dbReference type="KEGG" id="tet:TTHERM_00467380"/>
<feature type="coiled-coil region" evidence="1">
    <location>
        <begin position="14"/>
        <end position="48"/>
    </location>
</feature>
<dbReference type="RefSeq" id="XP_001025034.1">
    <property type="nucleotide sequence ID" value="XM_001025034.3"/>
</dbReference>
<dbReference type="HOGENOM" id="CLU_281122_0_0_1"/>
<accession>I7MMG1</accession>
<dbReference type="AlphaFoldDB" id="I7MMG1"/>
<keyword evidence="1" id="KW-0175">Coiled coil</keyword>
<dbReference type="EMBL" id="GG662441">
    <property type="protein sequence ID" value="EAS04789.1"/>
    <property type="molecule type" value="Genomic_DNA"/>
</dbReference>
<name>I7MMG1_TETTS</name>
<feature type="compositionally biased region" description="Polar residues" evidence="2">
    <location>
        <begin position="340"/>
        <end position="352"/>
    </location>
</feature>
<proteinExistence type="predicted"/>
<feature type="compositionally biased region" description="Polar residues" evidence="2">
    <location>
        <begin position="473"/>
        <end position="484"/>
    </location>
</feature>
<organism evidence="3 4">
    <name type="scientific">Tetrahymena thermophila (strain SB210)</name>
    <dbReference type="NCBI Taxonomy" id="312017"/>
    <lineage>
        <taxon>Eukaryota</taxon>
        <taxon>Sar</taxon>
        <taxon>Alveolata</taxon>
        <taxon>Ciliophora</taxon>
        <taxon>Intramacronucleata</taxon>
        <taxon>Oligohymenophorea</taxon>
        <taxon>Hymenostomatida</taxon>
        <taxon>Tetrahymenina</taxon>
        <taxon>Tetrahymenidae</taxon>
        <taxon>Tetrahymena</taxon>
    </lineage>
</organism>
<dbReference type="eggNOG" id="ENOG502T2IK">
    <property type="taxonomic scope" value="Eukaryota"/>
</dbReference>
<evidence type="ECO:0000256" key="1">
    <source>
        <dbReference type="SAM" id="Coils"/>
    </source>
</evidence>
<reference evidence="4" key="1">
    <citation type="journal article" date="2006" name="PLoS Biol.">
        <title>Macronuclear genome sequence of the ciliate Tetrahymena thermophila, a model eukaryote.</title>
        <authorList>
            <person name="Eisen J.A."/>
            <person name="Coyne R.S."/>
            <person name="Wu M."/>
            <person name="Wu D."/>
            <person name="Thiagarajan M."/>
            <person name="Wortman J.R."/>
            <person name="Badger J.H."/>
            <person name="Ren Q."/>
            <person name="Amedeo P."/>
            <person name="Jones K.M."/>
            <person name="Tallon L.J."/>
            <person name="Delcher A.L."/>
            <person name="Salzberg S.L."/>
            <person name="Silva J.C."/>
            <person name="Haas B.J."/>
            <person name="Majoros W.H."/>
            <person name="Farzad M."/>
            <person name="Carlton J.M."/>
            <person name="Smith R.K. Jr."/>
            <person name="Garg J."/>
            <person name="Pearlman R.E."/>
            <person name="Karrer K.M."/>
            <person name="Sun L."/>
            <person name="Manning G."/>
            <person name="Elde N.C."/>
            <person name="Turkewitz A.P."/>
            <person name="Asai D.J."/>
            <person name="Wilkes D.E."/>
            <person name="Wang Y."/>
            <person name="Cai H."/>
            <person name="Collins K."/>
            <person name="Stewart B.A."/>
            <person name="Lee S.R."/>
            <person name="Wilamowska K."/>
            <person name="Weinberg Z."/>
            <person name="Ruzzo W.L."/>
            <person name="Wloga D."/>
            <person name="Gaertig J."/>
            <person name="Frankel J."/>
            <person name="Tsao C.-C."/>
            <person name="Gorovsky M.A."/>
            <person name="Keeling P.J."/>
            <person name="Waller R.F."/>
            <person name="Patron N.J."/>
            <person name="Cherry J.M."/>
            <person name="Stover N.A."/>
            <person name="Krieger C.J."/>
            <person name="del Toro C."/>
            <person name="Ryder H.F."/>
            <person name="Williamson S.C."/>
            <person name="Barbeau R.A."/>
            <person name="Hamilton E.P."/>
            <person name="Orias E."/>
        </authorList>
    </citation>
    <scope>NUCLEOTIDE SEQUENCE [LARGE SCALE GENOMIC DNA]</scope>
    <source>
        <strain evidence="4">SB210</strain>
    </source>
</reference>
<feature type="region of interest" description="Disordered" evidence="2">
    <location>
        <begin position="457"/>
        <end position="484"/>
    </location>
</feature>
<feature type="coiled-coil region" evidence="1">
    <location>
        <begin position="639"/>
        <end position="822"/>
    </location>
</feature>
<protein>
    <submittedName>
        <fullName evidence="3">Uncharacterized protein</fullName>
    </submittedName>
</protein>
<feature type="coiled-coil region" evidence="1">
    <location>
        <begin position="959"/>
        <end position="1033"/>
    </location>
</feature>
<dbReference type="Proteomes" id="UP000009168">
    <property type="component" value="Unassembled WGS sequence"/>
</dbReference>
<feature type="compositionally biased region" description="Polar residues" evidence="2">
    <location>
        <begin position="359"/>
        <end position="376"/>
    </location>
</feature>
<dbReference type="GeneID" id="7842929"/>